<reference evidence="2" key="1">
    <citation type="submission" date="2021-05" db="EMBL/GenBank/DDBJ databases">
        <authorList>
            <person name="Alioto T."/>
            <person name="Alioto T."/>
            <person name="Gomez Garrido J."/>
        </authorList>
    </citation>
    <scope>NUCLEOTIDE SEQUENCE</scope>
</reference>
<name>A0A8D8P286_CULPI</name>
<sequence>MTLLISKLNPTGRSRSRHNPHENCNSQMYRSSVPKSSTRASTSSITSLKTSPRSTRSSPRNRSSSGSKKRPQLPITPGGTNPHEIPVLNPLRLEANLPLATTSVDDGVVLGDRVHPVDLLFHS</sequence>
<protein>
    <submittedName>
        <fullName evidence="2">(northern house mosquito) hypothetical protein</fullName>
    </submittedName>
</protein>
<organism evidence="2">
    <name type="scientific">Culex pipiens</name>
    <name type="common">House mosquito</name>
    <dbReference type="NCBI Taxonomy" id="7175"/>
    <lineage>
        <taxon>Eukaryota</taxon>
        <taxon>Metazoa</taxon>
        <taxon>Ecdysozoa</taxon>
        <taxon>Arthropoda</taxon>
        <taxon>Hexapoda</taxon>
        <taxon>Insecta</taxon>
        <taxon>Pterygota</taxon>
        <taxon>Neoptera</taxon>
        <taxon>Endopterygota</taxon>
        <taxon>Diptera</taxon>
        <taxon>Nematocera</taxon>
        <taxon>Culicoidea</taxon>
        <taxon>Culicidae</taxon>
        <taxon>Culicinae</taxon>
        <taxon>Culicini</taxon>
        <taxon>Culex</taxon>
        <taxon>Culex</taxon>
    </lineage>
</organism>
<dbReference type="AlphaFoldDB" id="A0A8D8P286"/>
<feature type="compositionally biased region" description="Low complexity" evidence="1">
    <location>
        <begin position="31"/>
        <end position="66"/>
    </location>
</feature>
<proteinExistence type="predicted"/>
<evidence type="ECO:0000256" key="1">
    <source>
        <dbReference type="SAM" id="MobiDB-lite"/>
    </source>
</evidence>
<dbReference type="EMBL" id="HBUE01209963">
    <property type="protein sequence ID" value="CAG6533995.1"/>
    <property type="molecule type" value="Transcribed_RNA"/>
</dbReference>
<accession>A0A8D8P286</accession>
<evidence type="ECO:0000313" key="2">
    <source>
        <dbReference type="EMBL" id="CAG6585895.1"/>
    </source>
</evidence>
<dbReference type="EMBL" id="HBUE01316376">
    <property type="protein sequence ID" value="CAG6585895.1"/>
    <property type="molecule type" value="Transcribed_RNA"/>
</dbReference>
<feature type="region of interest" description="Disordered" evidence="1">
    <location>
        <begin position="1"/>
        <end position="86"/>
    </location>
</feature>